<keyword evidence="1" id="KW-0812">Transmembrane</keyword>
<feature type="transmembrane region" description="Helical" evidence="1">
    <location>
        <begin position="615"/>
        <end position="636"/>
    </location>
</feature>
<dbReference type="Gene3D" id="3.40.50.150">
    <property type="entry name" value="Vaccinia Virus protein VP39"/>
    <property type="match status" value="1"/>
</dbReference>
<dbReference type="AlphaFoldDB" id="A0A1Q9CBP8"/>
<feature type="transmembrane region" description="Helical" evidence="1">
    <location>
        <begin position="694"/>
        <end position="714"/>
    </location>
</feature>
<keyword evidence="4" id="KW-1185">Reference proteome</keyword>
<protein>
    <recommendedName>
        <fullName evidence="5">Methyltransferase type 11 domain-containing protein</fullName>
    </recommendedName>
</protein>
<comment type="caution">
    <text evidence="3">The sequence shown here is derived from an EMBL/GenBank/DDBJ whole genome shotgun (WGS) entry which is preliminary data.</text>
</comment>
<name>A0A1Q9CBP8_SYMMI</name>
<sequence>MIDTRCCGLLALLLLVCFGIDAYSNNGQDMPIWLLYTSGVVATAANSVLHYGYEPVSAAPMHQGYFSREAVVEGQSSRNRRELNVGSFLAAEVWRLGRNVTALELGCGNGQLSYSLNTIPGIRCIGLDGYKAIRNLGSNYRQWDLQTFFPMEEVDFTLSFEIGEHIAPEAEESFLGTLRQAREGIVLAWATPGQAGHGHVNGRWQRYLPSSLLLMSDQGLSEAIDNLAVNSTVHARSKGLITVSAPAAKRLALAVVSLEAARFGSITDNLLLWLVGSWTSGALFRSPLMSIFSSVFIVAASKAVIASRPVLYALPRSAAQEPVLLSVLLRWRRLTWLLLLGLSCMLLMKRATAGFAGRGRLSELDLPTESRSTCGCVMFRSFRRPLAYFLNFIAVGCPMGQVLPLAAEFGRTVGPAFALANGRAYGLADLGSFEWLLHLLRQRKLRSVLLRPPTSTLLGSAWPAWRSYDFLKGRLTRCSRTFFRAAMMNGVICVLMHPASSFLPLWPEWRPLAVIFSAIPPASCKLLFSLLDGFNAVLHVAGQMDVAVQWDFADDGAKDKIRELEKGHTRYCLALSHQLAQGMSAGFHALWEYRNLMVFVAKDSPHVCDLPTRDLAATLIAFLAAVGAAATAAIALQSPGALSADPRALNAASASGLRASCGRMLRTLRLSWLSGKERAMACCGKTCSKVSVCIGLLLAIGGIALALAGALSIANISINVTRLKAASCTDFTTSAVVTTGASLDTSLCGGEELPDDGPERAPAQRGLQDLDWTIGASETPITDLKLAATVTFSEDTDVVLTSGEDMWSMQLCDVFAEVFEVAGRAIIMVAVGVVLLVAGLITCTIGLCCCCCCAPKE</sequence>
<dbReference type="InterPro" id="IPR029063">
    <property type="entry name" value="SAM-dependent_MTases_sf"/>
</dbReference>
<evidence type="ECO:0000313" key="3">
    <source>
        <dbReference type="EMBL" id="OLP80364.1"/>
    </source>
</evidence>
<evidence type="ECO:0008006" key="5">
    <source>
        <dbReference type="Google" id="ProtNLM"/>
    </source>
</evidence>
<evidence type="ECO:0000313" key="4">
    <source>
        <dbReference type="Proteomes" id="UP000186817"/>
    </source>
</evidence>
<gene>
    <name evidence="3" type="ORF">AK812_SmicGene39234</name>
</gene>
<keyword evidence="1" id="KW-0472">Membrane</keyword>
<dbReference type="EMBL" id="LSRX01001386">
    <property type="protein sequence ID" value="OLP80364.1"/>
    <property type="molecule type" value="Genomic_DNA"/>
</dbReference>
<proteinExistence type="predicted"/>
<keyword evidence="2" id="KW-0732">Signal</keyword>
<accession>A0A1Q9CBP8</accession>
<evidence type="ECO:0000256" key="1">
    <source>
        <dbReference type="SAM" id="Phobius"/>
    </source>
</evidence>
<dbReference type="OrthoDB" id="430875at2759"/>
<feature type="signal peptide" evidence="2">
    <location>
        <begin position="1"/>
        <end position="22"/>
    </location>
</feature>
<feature type="transmembrane region" description="Helical" evidence="1">
    <location>
        <begin position="825"/>
        <end position="847"/>
    </location>
</feature>
<evidence type="ECO:0000256" key="2">
    <source>
        <dbReference type="SAM" id="SignalP"/>
    </source>
</evidence>
<dbReference type="Proteomes" id="UP000186817">
    <property type="component" value="Unassembled WGS sequence"/>
</dbReference>
<organism evidence="3 4">
    <name type="scientific">Symbiodinium microadriaticum</name>
    <name type="common">Dinoflagellate</name>
    <name type="synonym">Zooxanthella microadriatica</name>
    <dbReference type="NCBI Taxonomy" id="2951"/>
    <lineage>
        <taxon>Eukaryota</taxon>
        <taxon>Sar</taxon>
        <taxon>Alveolata</taxon>
        <taxon>Dinophyceae</taxon>
        <taxon>Suessiales</taxon>
        <taxon>Symbiodiniaceae</taxon>
        <taxon>Symbiodinium</taxon>
    </lineage>
</organism>
<reference evidence="3 4" key="1">
    <citation type="submission" date="2016-02" db="EMBL/GenBank/DDBJ databases">
        <title>Genome analysis of coral dinoflagellate symbionts highlights evolutionary adaptations to a symbiotic lifestyle.</title>
        <authorList>
            <person name="Aranda M."/>
            <person name="Li Y."/>
            <person name="Liew Y.J."/>
            <person name="Baumgarten S."/>
            <person name="Simakov O."/>
            <person name="Wilson M."/>
            <person name="Piel J."/>
            <person name="Ashoor H."/>
            <person name="Bougouffa S."/>
            <person name="Bajic V.B."/>
            <person name="Ryu T."/>
            <person name="Ravasi T."/>
            <person name="Bayer T."/>
            <person name="Micklem G."/>
            <person name="Kim H."/>
            <person name="Bhak J."/>
            <person name="Lajeunesse T.C."/>
            <person name="Voolstra C.R."/>
        </authorList>
    </citation>
    <scope>NUCLEOTIDE SEQUENCE [LARGE SCALE GENOMIC DNA]</scope>
    <source>
        <strain evidence="3 4">CCMP2467</strain>
    </source>
</reference>
<keyword evidence="1" id="KW-1133">Transmembrane helix</keyword>
<feature type="chain" id="PRO_5012254874" description="Methyltransferase type 11 domain-containing protein" evidence="2">
    <location>
        <begin position="23"/>
        <end position="857"/>
    </location>
</feature>
<dbReference type="SUPFAM" id="SSF53335">
    <property type="entry name" value="S-adenosyl-L-methionine-dependent methyltransferases"/>
    <property type="match status" value="1"/>
</dbReference>